<protein>
    <submittedName>
        <fullName evidence="1">Uncharacterized protein</fullName>
    </submittedName>
</protein>
<name>A0A382D6I5_9ZZZZ</name>
<dbReference type="AlphaFoldDB" id="A0A382D6I5"/>
<sequence length="283" mass="32850">MIWLLTAAFVAPIQAKLLKPSNNGQEKDILIISQKRRLYYHVDSNGLRYDVLGPMRMEFISRYPVIKKKRKSHPFNYLIVLDGKDTVKVSHRYKIQKSIKSVQHPKHKYTYSGNYFINLDKGQHSVEILEGESQKYPVLIRVVSKEFESIDKDRKILTPMVHQNSVTLLSNNKEVKYYECTSELPLQVEGKGIKTLRIMSRLEFSSIMGQEESYRIRVREANKVVGTYYFNTERSSASQIIGKDEKVPGKWRSCEVPVPKGKHTYTIELADKGKAILTRFILY</sequence>
<dbReference type="EMBL" id="UINC01037879">
    <property type="protein sequence ID" value="SVB34048.1"/>
    <property type="molecule type" value="Genomic_DNA"/>
</dbReference>
<accession>A0A382D6I5</accession>
<proteinExistence type="predicted"/>
<reference evidence="1" key="1">
    <citation type="submission" date="2018-05" db="EMBL/GenBank/DDBJ databases">
        <authorList>
            <person name="Lanie J.A."/>
            <person name="Ng W.-L."/>
            <person name="Kazmierczak K.M."/>
            <person name="Andrzejewski T.M."/>
            <person name="Davidsen T.M."/>
            <person name="Wayne K.J."/>
            <person name="Tettelin H."/>
            <person name="Glass J.I."/>
            <person name="Rusch D."/>
            <person name="Podicherti R."/>
            <person name="Tsui H.-C.T."/>
            <person name="Winkler M.E."/>
        </authorList>
    </citation>
    <scope>NUCLEOTIDE SEQUENCE</scope>
</reference>
<evidence type="ECO:0000313" key="1">
    <source>
        <dbReference type="EMBL" id="SVB34048.1"/>
    </source>
</evidence>
<gene>
    <name evidence="1" type="ORF">METZ01_LOCUS186902</name>
</gene>
<organism evidence="1">
    <name type="scientific">marine metagenome</name>
    <dbReference type="NCBI Taxonomy" id="408172"/>
    <lineage>
        <taxon>unclassified sequences</taxon>
        <taxon>metagenomes</taxon>
        <taxon>ecological metagenomes</taxon>
    </lineage>
</organism>